<dbReference type="GO" id="GO:0046872">
    <property type="term" value="F:metal ion binding"/>
    <property type="evidence" value="ECO:0007669"/>
    <property type="project" value="UniProtKB-KW"/>
</dbReference>
<gene>
    <name evidence="4" type="ORF">EYB31_28805</name>
</gene>
<keyword evidence="2" id="KW-0378">Hydrolase</keyword>
<reference evidence="4 5" key="1">
    <citation type="submission" date="2019-02" db="EMBL/GenBank/DDBJ databases">
        <title>Paenibacillus sp. nov., isolated from surface-sterilized tissue of Thalictrum simplex L.</title>
        <authorList>
            <person name="Tuo L."/>
        </authorList>
    </citation>
    <scope>NUCLEOTIDE SEQUENCE [LARGE SCALE GENOMIC DNA]</scope>
    <source>
        <strain evidence="4 5">N2SHLJ1</strain>
    </source>
</reference>
<dbReference type="GO" id="GO:0005737">
    <property type="term" value="C:cytoplasm"/>
    <property type="evidence" value="ECO:0007669"/>
    <property type="project" value="TreeGrafter"/>
</dbReference>
<dbReference type="PANTHER" id="PTHR45953">
    <property type="entry name" value="IDURONATE 2-SULFATASE"/>
    <property type="match status" value="1"/>
</dbReference>
<sequence>MTVKPNQPNIVVIMSDEQSWDTLRFHGNTAAITPHLDALAKDGISMDKCYTPYPLCCPARASLWSGRMPHDHHVMGNWRHVRPEIADDGLVNRFRDAGYHTMYTGKWHVPGTSPNRFGFSDLAAIPAAPKGIDRGRFILPYREYAEAQGYVLLPNNIENLTAADAELLKQPGKAPCGRAEIALEHYLEVWQTRQFLASMDRREQDRPFFAVCSYNAPHFPMVVPAPYDTLINPEDIVLPPNFLTGTDGKPAEVLESRYYKHLEHCDESEWRRFIAHYLGFCALIDDQVGVIVDYLKQTGLYENTIVVFVSDHGDMMGAHGLVEKGFYLHYDEALRVPLIIAGAGMAGSSSDALVQLNDLIPTLAELTGVPMQAEGIDGRSFADVVQGQVTRHRDYVTSETFKWNGEESGKGEYTPLTGFNPDTDSVNLSIRTDDWKYIFRYRDIEELYDVKADPYENDNAAGRPEQGGQLQQMRSLLYEELQGSSPFLAQLLEQRLMA</sequence>
<dbReference type="SUPFAM" id="SSF53649">
    <property type="entry name" value="Alkaline phosphatase-like"/>
    <property type="match status" value="1"/>
</dbReference>
<evidence type="ECO:0000256" key="2">
    <source>
        <dbReference type="ARBA" id="ARBA00022801"/>
    </source>
</evidence>
<accession>A0A4Q9DK41</accession>
<dbReference type="InterPro" id="IPR000917">
    <property type="entry name" value="Sulfatase_N"/>
</dbReference>
<comment type="caution">
    <text evidence="4">The sequence shown here is derived from an EMBL/GenBank/DDBJ whole genome shotgun (WGS) entry which is preliminary data.</text>
</comment>
<dbReference type="GO" id="GO:0004423">
    <property type="term" value="F:iduronate-2-sulfatase activity"/>
    <property type="evidence" value="ECO:0007669"/>
    <property type="project" value="TreeGrafter"/>
</dbReference>
<evidence type="ECO:0000256" key="1">
    <source>
        <dbReference type="ARBA" id="ARBA00022723"/>
    </source>
</evidence>
<dbReference type="PANTHER" id="PTHR45953:SF1">
    <property type="entry name" value="IDURONATE 2-SULFATASE"/>
    <property type="match status" value="1"/>
</dbReference>
<dbReference type="EMBL" id="SIRE01000024">
    <property type="protein sequence ID" value="TBL72389.1"/>
    <property type="molecule type" value="Genomic_DNA"/>
</dbReference>
<evidence type="ECO:0000313" key="5">
    <source>
        <dbReference type="Proteomes" id="UP000293142"/>
    </source>
</evidence>
<dbReference type="RefSeq" id="WP_131016956.1">
    <property type="nucleotide sequence ID" value="NZ_SIRE01000024.1"/>
</dbReference>
<dbReference type="OrthoDB" id="9762324at2"/>
<evidence type="ECO:0000259" key="3">
    <source>
        <dbReference type="Pfam" id="PF00884"/>
    </source>
</evidence>
<organism evidence="4 5">
    <name type="scientific">Paenibacillus thalictri</name>
    <dbReference type="NCBI Taxonomy" id="2527873"/>
    <lineage>
        <taxon>Bacteria</taxon>
        <taxon>Bacillati</taxon>
        <taxon>Bacillota</taxon>
        <taxon>Bacilli</taxon>
        <taxon>Bacillales</taxon>
        <taxon>Paenibacillaceae</taxon>
        <taxon>Paenibacillus</taxon>
    </lineage>
</organism>
<dbReference type="InterPro" id="IPR017850">
    <property type="entry name" value="Alkaline_phosphatase_core_sf"/>
</dbReference>
<dbReference type="Gene3D" id="3.40.720.10">
    <property type="entry name" value="Alkaline Phosphatase, subunit A"/>
    <property type="match status" value="1"/>
</dbReference>
<feature type="domain" description="Sulfatase N-terminal" evidence="3">
    <location>
        <begin position="8"/>
        <end position="369"/>
    </location>
</feature>
<protein>
    <recommendedName>
        <fullName evidence="3">Sulfatase N-terminal domain-containing protein</fullName>
    </recommendedName>
</protein>
<proteinExistence type="predicted"/>
<dbReference type="Proteomes" id="UP000293142">
    <property type="component" value="Unassembled WGS sequence"/>
</dbReference>
<dbReference type="AlphaFoldDB" id="A0A4Q9DK41"/>
<evidence type="ECO:0000313" key="4">
    <source>
        <dbReference type="EMBL" id="TBL72389.1"/>
    </source>
</evidence>
<keyword evidence="1" id="KW-0479">Metal-binding</keyword>
<keyword evidence="5" id="KW-1185">Reference proteome</keyword>
<dbReference type="Pfam" id="PF00884">
    <property type="entry name" value="Sulfatase"/>
    <property type="match status" value="1"/>
</dbReference>
<name>A0A4Q9DK41_9BACL</name>